<evidence type="ECO:0000256" key="1">
    <source>
        <dbReference type="ARBA" id="ARBA00006611"/>
    </source>
</evidence>
<accession>A0A286GSN2</accession>
<sequence length="325" mass="35770">MTAVHSFPGRSGGEVMRRLLAPLAHYYSDAATVEIRMNRPHQVITERRGIGKQAHEDARLNRAAIERIARSLGNASGTAFDGEEHVKLSTVLPGGHRFECLVGASVQSGLSLAIRCKHPFSPTWEQWGATPFVRDYLTAAVARDANLIVSGATNTGKTTLLNMLLATLPDDRRVVAVEDTPELQIGRFWDGNGLLAAREANTATGMVGWRELYDHLMRITPDHILFGEISTQNAFAALAALNSGVTGFMCTIHAESPEQVIHRKFTQNVAWAGAVMPDIPEYLTDLVDVVVQIKRTPTGFRHITDIWEVREGRYVFKDGREVSGC</sequence>
<dbReference type="InterPro" id="IPR050921">
    <property type="entry name" value="T4SS_GSP_E_ATPase"/>
</dbReference>
<organism evidence="3 4">
    <name type="scientific">Caenispirillum bisanense</name>
    <dbReference type="NCBI Taxonomy" id="414052"/>
    <lineage>
        <taxon>Bacteria</taxon>
        <taxon>Pseudomonadati</taxon>
        <taxon>Pseudomonadota</taxon>
        <taxon>Alphaproteobacteria</taxon>
        <taxon>Rhodospirillales</taxon>
        <taxon>Novispirillaceae</taxon>
        <taxon>Caenispirillum</taxon>
    </lineage>
</organism>
<dbReference type="AlphaFoldDB" id="A0A286GSN2"/>
<dbReference type="PANTHER" id="PTHR30486:SF6">
    <property type="entry name" value="TYPE IV PILUS RETRACTATION ATPASE PILT"/>
    <property type="match status" value="1"/>
</dbReference>
<dbReference type="OrthoDB" id="9810761at2"/>
<keyword evidence="4" id="KW-1185">Reference proteome</keyword>
<dbReference type="RefSeq" id="WP_097280423.1">
    <property type="nucleotide sequence ID" value="NZ_OCNJ01000008.1"/>
</dbReference>
<protein>
    <submittedName>
        <fullName evidence="3">Pilus assembly protein CpaF</fullName>
    </submittedName>
</protein>
<dbReference type="SUPFAM" id="SSF52540">
    <property type="entry name" value="P-loop containing nucleoside triphosphate hydrolases"/>
    <property type="match status" value="1"/>
</dbReference>
<feature type="domain" description="Bacterial type II secretion system protein E" evidence="2">
    <location>
        <begin position="124"/>
        <end position="263"/>
    </location>
</feature>
<evidence type="ECO:0000259" key="2">
    <source>
        <dbReference type="Pfam" id="PF00437"/>
    </source>
</evidence>
<dbReference type="InterPro" id="IPR001482">
    <property type="entry name" value="T2SS/T4SS_dom"/>
</dbReference>
<dbReference type="Pfam" id="PF00437">
    <property type="entry name" value="T2SSE"/>
    <property type="match status" value="1"/>
</dbReference>
<evidence type="ECO:0000313" key="4">
    <source>
        <dbReference type="Proteomes" id="UP000219621"/>
    </source>
</evidence>
<dbReference type="GO" id="GO:0016887">
    <property type="term" value="F:ATP hydrolysis activity"/>
    <property type="evidence" value="ECO:0007669"/>
    <property type="project" value="InterPro"/>
</dbReference>
<comment type="similarity">
    <text evidence="1">Belongs to the GSP E family.</text>
</comment>
<proteinExistence type="inferred from homology"/>
<dbReference type="Gene3D" id="3.40.50.300">
    <property type="entry name" value="P-loop containing nucleotide triphosphate hydrolases"/>
    <property type="match status" value="1"/>
</dbReference>
<gene>
    <name evidence="3" type="ORF">SAMN05421508_10814</name>
</gene>
<evidence type="ECO:0000313" key="3">
    <source>
        <dbReference type="EMBL" id="SOD98577.1"/>
    </source>
</evidence>
<dbReference type="Proteomes" id="UP000219621">
    <property type="component" value="Unassembled WGS sequence"/>
</dbReference>
<dbReference type="PANTHER" id="PTHR30486">
    <property type="entry name" value="TWITCHING MOTILITY PROTEIN PILT"/>
    <property type="match status" value="1"/>
</dbReference>
<dbReference type="EMBL" id="OCNJ01000008">
    <property type="protein sequence ID" value="SOD98577.1"/>
    <property type="molecule type" value="Genomic_DNA"/>
</dbReference>
<reference evidence="3 4" key="1">
    <citation type="submission" date="2017-09" db="EMBL/GenBank/DDBJ databases">
        <authorList>
            <person name="Ehlers B."/>
            <person name="Leendertz F.H."/>
        </authorList>
    </citation>
    <scope>NUCLEOTIDE SEQUENCE [LARGE SCALE GENOMIC DNA]</scope>
    <source>
        <strain evidence="3 4">USBA 140</strain>
    </source>
</reference>
<dbReference type="Gene3D" id="3.30.450.90">
    <property type="match status" value="1"/>
</dbReference>
<dbReference type="InterPro" id="IPR027417">
    <property type="entry name" value="P-loop_NTPase"/>
</dbReference>
<name>A0A286GSN2_9PROT</name>